<dbReference type="InterPro" id="IPR049557">
    <property type="entry name" value="Transketolase_CS"/>
</dbReference>
<comment type="catalytic activity">
    <reaction evidence="10">
        <text>D-sedoheptulose 7-phosphate + D-glyceraldehyde 3-phosphate = aldehydo-D-ribose 5-phosphate + D-xylulose 5-phosphate</text>
        <dbReference type="Rhea" id="RHEA:10508"/>
        <dbReference type="ChEBI" id="CHEBI:57483"/>
        <dbReference type="ChEBI" id="CHEBI:57737"/>
        <dbReference type="ChEBI" id="CHEBI:58273"/>
        <dbReference type="ChEBI" id="CHEBI:59776"/>
        <dbReference type="EC" id="2.2.1.1"/>
    </reaction>
</comment>
<evidence type="ECO:0000256" key="5">
    <source>
        <dbReference type="ARBA" id="ARBA00013152"/>
    </source>
</evidence>
<keyword evidence="9" id="KW-0786">Thiamine pyrophosphate</keyword>
<dbReference type="EMBL" id="AMGV01000002">
    <property type="protein sequence ID" value="KEF60877.1"/>
    <property type="molecule type" value="Genomic_DNA"/>
</dbReference>
<dbReference type="FunFam" id="3.40.50.970:FF:000004">
    <property type="entry name" value="Transketolase"/>
    <property type="match status" value="1"/>
</dbReference>
<dbReference type="SUPFAM" id="SSF52518">
    <property type="entry name" value="Thiamin diphosphate-binding fold (THDP-binding)"/>
    <property type="match status" value="2"/>
</dbReference>
<dbReference type="InterPro" id="IPR020826">
    <property type="entry name" value="Transketolase_BS"/>
</dbReference>
<evidence type="ECO:0000313" key="13">
    <source>
        <dbReference type="Proteomes" id="UP000027920"/>
    </source>
</evidence>
<evidence type="ECO:0000256" key="10">
    <source>
        <dbReference type="ARBA" id="ARBA00049473"/>
    </source>
</evidence>
<comment type="cofactor">
    <cofactor evidence="1">
        <name>Co(2+)</name>
        <dbReference type="ChEBI" id="CHEBI:48828"/>
    </cofactor>
</comment>
<dbReference type="GO" id="GO:0004802">
    <property type="term" value="F:transketolase activity"/>
    <property type="evidence" value="ECO:0007669"/>
    <property type="project" value="UniProtKB-EC"/>
</dbReference>
<gene>
    <name evidence="12" type="ORF">A1O9_02439</name>
</gene>
<accession>A0A072PMB4</accession>
<evidence type="ECO:0000256" key="4">
    <source>
        <dbReference type="ARBA" id="ARBA00007131"/>
    </source>
</evidence>
<dbReference type="EC" id="2.2.1.1" evidence="5"/>
<evidence type="ECO:0000256" key="2">
    <source>
        <dbReference type="ARBA" id="ARBA00001946"/>
    </source>
</evidence>
<keyword evidence="13" id="KW-1185">Reference proteome</keyword>
<dbReference type="STRING" id="1182545.A0A072PMB4"/>
<evidence type="ECO:0000259" key="11">
    <source>
        <dbReference type="SMART" id="SM00861"/>
    </source>
</evidence>
<dbReference type="SMART" id="SM00861">
    <property type="entry name" value="Transket_pyr"/>
    <property type="match status" value="1"/>
</dbReference>
<dbReference type="SUPFAM" id="SSF52922">
    <property type="entry name" value="TK C-terminal domain-like"/>
    <property type="match status" value="1"/>
</dbReference>
<dbReference type="OrthoDB" id="10267175at2759"/>
<dbReference type="PANTHER" id="PTHR43522">
    <property type="entry name" value="TRANSKETOLASE"/>
    <property type="match status" value="1"/>
</dbReference>
<dbReference type="GO" id="GO:0005829">
    <property type="term" value="C:cytosol"/>
    <property type="evidence" value="ECO:0007669"/>
    <property type="project" value="TreeGrafter"/>
</dbReference>
<dbReference type="CDD" id="cd02012">
    <property type="entry name" value="TPP_TK"/>
    <property type="match status" value="1"/>
</dbReference>
<evidence type="ECO:0000256" key="8">
    <source>
        <dbReference type="ARBA" id="ARBA00022842"/>
    </source>
</evidence>
<comment type="caution">
    <text evidence="12">The sequence shown here is derived from an EMBL/GenBank/DDBJ whole genome shotgun (WGS) entry which is preliminary data.</text>
</comment>
<evidence type="ECO:0000256" key="9">
    <source>
        <dbReference type="ARBA" id="ARBA00023052"/>
    </source>
</evidence>
<dbReference type="InterPro" id="IPR033247">
    <property type="entry name" value="Transketolase_fam"/>
</dbReference>
<dbReference type="CDD" id="cd07033">
    <property type="entry name" value="TPP_PYR_DXS_TK_like"/>
    <property type="match status" value="1"/>
</dbReference>
<dbReference type="RefSeq" id="XP_013263467.1">
    <property type="nucleotide sequence ID" value="XM_013408013.1"/>
</dbReference>
<dbReference type="GeneID" id="25277383"/>
<dbReference type="GO" id="GO:0046872">
    <property type="term" value="F:metal ion binding"/>
    <property type="evidence" value="ECO:0007669"/>
    <property type="project" value="UniProtKB-KW"/>
</dbReference>
<dbReference type="InterPro" id="IPR055152">
    <property type="entry name" value="Transketolase-like_C_2"/>
</dbReference>
<dbReference type="FunFam" id="3.40.50.970:FF:000003">
    <property type="entry name" value="Transketolase"/>
    <property type="match status" value="1"/>
</dbReference>
<keyword evidence="6" id="KW-0808">Transferase</keyword>
<reference evidence="12 13" key="1">
    <citation type="submission" date="2013-03" db="EMBL/GenBank/DDBJ databases">
        <title>The Genome Sequence of Exophiala aquamarina CBS 119918.</title>
        <authorList>
            <consortium name="The Broad Institute Genomics Platform"/>
            <person name="Cuomo C."/>
            <person name="de Hoog S."/>
            <person name="Gorbushina A."/>
            <person name="Walker B."/>
            <person name="Young S.K."/>
            <person name="Zeng Q."/>
            <person name="Gargeya S."/>
            <person name="Fitzgerald M."/>
            <person name="Haas B."/>
            <person name="Abouelleil A."/>
            <person name="Allen A.W."/>
            <person name="Alvarado L."/>
            <person name="Arachchi H.M."/>
            <person name="Berlin A.M."/>
            <person name="Chapman S.B."/>
            <person name="Gainer-Dewar J."/>
            <person name="Goldberg J."/>
            <person name="Griggs A."/>
            <person name="Gujja S."/>
            <person name="Hansen M."/>
            <person name="Howarth C."/>
            <person name="Imamovic A."/>
            <person name="Ireland A."/>
            <person name="Larimer J."/>
            <person name="McCowan C."/>
            <person name="Murphy C."/>
            <person name="Pearson M."/>
            <person name="Poon T.W."/>
            <person name="Priest M."/>
            <person name="Roberts A."/>
            <person name="Saif S."/>
            <person name="Shea T."/>
            <person name="Sisk P."/>
            <person name="Sykes S."/>
            <person name="Wortman J."/>
            <person name="Nusbaum C."/>
            <person name="Birren B."/>
        </authorList>
    </citation>
    <scope>NUCLEOTIDE SEQUENCE [LARGE SCALE GENOMIC DNA]</scope>
    <source>
        <strain evidence="12 13">CBS 119918</strain>
    </source>
</reference>
<evidence type="ECO:0000256" key="7">
    <source>
        <dbReference type="ARBA" id="ARBA00022723"/>
    </source>
</evidence>
<comment type="cofactor">
    <cofactor evidence="2">
        <name>Mg(2+)</name>
        <dbReference type="ChEBI" id="CHEBI:18420"/>
    </cofactor>
</comment>
<dbReference type="Pfam" id="PF22613">
    <property type="entry name" value="Transketolase_C_1"/>
    <property type="match status" value="1"/>
</dbReference>
<sequence>MAPSLEYYEAVSGGELPVKAIPTKTNGVEAVSGLQLDQSEKHEIILKTFRAFIADLCQQFGGGHPGGAMGMAAIGIALYKYVMKYSPTNVGFFNRDRFVLSNGHTCLFQYLFMHLVGFKSMTMEQLKSYHSDRTDSLAPGHPEIENEGVEVTTGPLGQGVANAVGLAMATKHLGATYNRPGHTVVDNMTWCMIGDACLQEGVALEAVALAGHWKLNNLAILYDNNNITCDGSADVACTEDIDAKMQACGWNVIDVYDGDHNVTGIVQALLTARISQKPTFINIRTIIGIGSAATNNAKAHGAAFGVDDVAQIKRNFGLDPEKHFEISKDIYGFFEDVKHRGESLEAEWSATVKDYEAQYPELAAEFKLRVQGKMPVDWTKFIPSKDQLPTKPTASRKSAGIVCNSLAENMSNFLVGTADLTPSVNLSYKQQVDFQSPDFVAACGMTGAYSGRYIHYGIREHAMCAISNGLVAFNRGTFLPVTSTFFMFYIYAAPAVRMGALQGLQQIHIATHDSIGTGEDGPTHQPIALPALYRAMPNLLYIRPCDSEEVAGAFITAIKATSTPSIISLSRQNLTQFPEYSHRDGVQRGAYVFIEDAAADITLIGIGSEMGFAVSTRTLLKERYNINARIVSFPCQRLFEQQSRDYKESVLRYKSSCPIVVIEAYAVNGWERYADAGVSMKSFGKSLPGDVAYRHFGFEPSVMSQKIKGFVEEVRAMDGGVRALRGEFRDLNGVMGFGFEH</sequence>
<keyword evidence="8" id="KW-0460">Magnesium</keyword>
<dbReference type="InterPro" id="IPR009014">
    <property type="entry name" value="Transketo_C/PFOR_II"/>
</dbReference>
<dbReference type="Pfam" id="PF00456">
    <property type="entry name" value="Transketolase_N"/>
    <property type="match status" value="1"/>
</dbReference>
<comment type="similarity">
    <text evidence="4">Belongs to the transketolase family.</text>
</comment>
<evidence type="ECO:0000313" key="12">
    <source>
        <dbReference type="EMBL" id="KEF60877.1"/>
    </source>
</evidence>
<evidence type="ECO:0000256" key="6">
    <source>
        <dbReference type="ARBA" id="ARBA00022679"/>
    </source>
</evidence>
<organism evidence="12 13">
    <name type="scientific">Exophiala aquamarina CBS 119918</name>
    <dbReference type="NCBI Taxonomy" id="1182545"/>
    <lineage>
        <taxon>Eukaryota</taxon>
        <taxon>Fungi</taxon>
        <taxon>Dikarya</taxon>
        <taxon>Ascomycota</taxon>
        <taxon>Pezizomycotina</taxon>
        <taxon>Eurotiomycetes</taxon>
        <taxon>Chaetothyriomycetidae</taxon>
        <taxon>Chaetothyriales</taxon>
        <taxon>Herpotrichiellaceae</taxon>
        <taxon>Exophiala</taxon>
    </lineage>
</organism>
<dbReference type="Gene3D" id="3.40.50.970">
    <property type="match status" value="2"/>
</dbReference>
<dbReference type="HOGENOM" id="CLU_009227_0_0_1"/>
<protein>
    <recommendedName>
        <fullName evidence="5">transketolase</fullName>
        <ecNumber evidence="5">2.2.1.1</ecNumber>
    </recommendedName>
</protein>
<proteinExistence type="inferred from homology"/>
<dbReference type="Pfam" id="PF02779">
    <property type="entry name" value="Transket_pyr"/>
    <property type="match status" value="1"/>
</dbReference>
<name>A0A072PMB4_9EURO</name>
<dbReference type="Proteomes" id="UP000027920">
    <property type="component" value="Unassembled WGS sequence"/>
</dbReference>
<dbReference type="AlphaFoldDB" id="A0A072PMB4"/>
<dbReference type="PROSITE" id="PS00802">
    <property type="entry name" value="TRANSKETOLASE_2"/>
    <property type="match status" value="1"/>
</dbReference>
<dbReference type="PROSITE" id="PS00801">
    <property type="entry name" value="TRANSKETOLASE_1"/>
    <property type="match status" value="1"/>
</dbReference>
<dbReference type="PANTHER" id="PTHR43522:SF6">
    <property type="entry name" value="TRANSKETOLASE-LIKE PYRIMIDINE-BINDING DOMAIN-CONTAINING PROTEIN-RELATED"/>
    <property type="match status" value="1"/>
</dbReference>
<dbReference type="GO" id="GO:0005634">
    <property type="term" value="C:nucleus"/>
    <property type="evidence" value="ECO:0007669"/>
    <property type="project" value="TreeGrafter"/>
</dbReference>
<evidence type="ECO:0000256" key="3">
    <source>
        <dbReference type="ARBA" id="ARBA00001964"/>
    </source>
</evidence>
<feature type="domain" description="Transketolase-like pyrimidine-binding" evidence="11">
    <location>
        <begin position="393"/>
        <end position="576"/>
    </location>
</feature>
<dbReference type="GO" id="GO:0006098">
    <property type="term" value="P:pentose-phosphate shunt"/>
    <property type="evidence" value="ECO:0007669"/>
    <property type="project" value="TreeGrafter"/>
</dbReference>
<dbReference type="FunFam" id="3.40.50.920:FF:000012">
    <property type="entry name" value="Transketolase, variant 1"/>
    <property type="match status" value="1"/>
</dbReference>
<dbReference type="Gene3D" id="3.40.50.920">
    <property type="match status" value="1"/>
</dbReference>
<keyword evidence="7" id="KW-0479">Metal-binding</keyword>
<evidence type="ECO:0000256" key="1">
    <source>
        <dbReference type="ARBA" id="ARBA00001941"/>
    </source>
</evidence>
<dbReference type="InterPro" id="IPR029061">
    <property type="entry name" value="THDP-binding"/>
</dbReference>
<dbReference type="InterPro" id="IPR005474">
    <property type="entry name" value="Transketolase_N"/>
</dbReference>
<dbReference type="InterPro" id="IPR005475">
    <property type="entry name" value="Transketolase-like_Pyr-bd"/>
</dbReference>
<comment type="cofactor">
    <cofactor evidence="3">
        <name>thiamine diphosphate</name>
        <dbReference type="ChEBI" id="CHEBI:58937"/>
    </cofactor>
</comment>
<dbReference type="VEuPathDB" id="FungiDB:A1O9_02439"/>